<accession>T1K5W5</accession>
<protein>
    <submittedName>
        <fullName evidence="1">Uncharacterized protein</fullName>
    </submittedName>
</protein>
<proteinExistence type="predicted"/>
<evidence type="ECO:0000313" key="1">
    <source>
        <dbReference type="EnsemblMetazoa" id="tetur05g07760.1"/>
    </source>
</evidence>
<name>T1K5W5_TETUR</name>
<reference evidence="2" key="1">
    <citation type="submission" date="2011-08" db="EMBL/GenBank/DDBJ databases">
        <authorList>
            <person name="Rombauts S."/>
        </authorList>
    </citation>
    <scope>NUCLEOTIDE SEQUENCE</scope>
    <source>
        <strain evidence="2">London</strain>
    </source>
</reference>
<dbReference type="EnsemblMetazoa" id="tetur05g07760.1">
    <property type="protein sequence ID" value="tetur05g07760.1"/>
    <property type="gene ID" value="tetur05g07760"/>
</dbReference>
<evidence type="ECO:0000313" key="2">
    <source>
        <dbReference type="Proteomes" id="UP000015104"/>
    </source>
</evidence>
<dbReference type="HOGENOM" id="CLU_156813_0_0_1"/>
<reference evidence="1" key="2">
    <citation type="submission" date="2015-06" db="UniProtKB">
        <authorList>
            <consortium name="EnsemblMetazoa"/>
        </authorList>
    </citation>
    <scope>IDENTIFICATION</scope>
</reference>
<organism evidence="1 2">
    <name type="scientific">Tetranychus urticae</name>
    <name type="common">Two-spotted spider mite</name>
    <dbReference type="NCBI Taxonomy" id="32264"/>
    <lineage>
        <taxon>Eukaryota</taxon>
        <taxon>Metazoa</taxon>
        <taxon>Ecdysozoa</taxon>
        <taxon>Arthropoda</taxon>
        <taxon>Chelicerata</taxon>
        <taxon>Arachnida</taxon>
        <taxon>Acari</taxon>
        <taxon>Acariformes</taxon>
        <taxon>Trombidiformes</taxon>
        <taxon>Prostigmata</taxon>
        <taxon>Eleutherengona</taxon>
        <taxon>Raphignathae</taxon>
        <taxon>Tetranychoidea</taxon>
        <taxon>Tetranychidae</taxon>
        <taxon>Tetranychus</taxon>
    </lineage>
</organism>
<dbReference type="EMBL" id="CAEY01001591">
    <property type="status" value="NOT_ANNOTATED_CDS"/>
    <property type="molecule type" value="Genomic_DNA"/>
</dbReference>
<dbReference type="Proteomes" id="UP000015104">
    <property type="component" value="Unassembled WGS sequence"/>
</dbReference>
<sequence>MFPTQQLNRIFRELQARRLNWYSIRGIKRKIGLEVRFIDDTGNHITNVDLIRTLFLDAINHIRRFLPKIRYIQREKNRVFFVLINEEDIREFRQYLEIHLPAWDLRSIPLNPPSIRFKPKQLGKRLHQSYRSLN</sequence>
<dbReference type="AlphaFoldDB" id="T1K5W5"/>
<keyword evidence="2" id="KW-1185">Reference proteome</keyword>